<evidence type="ECO:0000313" key="3">
    <source>
        <dbReference type="EMBL" id="MDO6579248.1"/>
    </source>
</evidence>
<feature type="transmembrane region" description="Helical" evidence="1">
    <location>
        <begin position="49"/>
        <end position="69"/>
    </location>
</feature>
<organism evidence="3 5">
    <name type="scientific">Alteromonas stellipolaris</name>
    <dbReference type="NCBI Taxonomy" id="233316"/>
    <lineage>
        <taxon>Bacteria</taxon>
        <taxon>Pseudomonadati</taxon>
        <taxon>Pseudomonadota</taxon>
        <taxon>Gammaproteobacteria</taxon>
        <taxon>Alteromonadales</taxon>
        <taxon>Alteromonadaceae</taxon>
        <taxon>Alteromonas/Salinimonas group</taxon>
        <taxon>Alteromonas</taxon>
    </lineage>
</organism>
<protein>
    <submittedName>
        <fullName evidence="3">DUF3224 domain-containing protein</fullName>
    </submittedName>
</protein>
<accession>A0AAW7Z8G7</accession>
<evidence type="ECO:0000313" key="2">
    <source>
        <dbReference type="EMBL" id="AMJ74115.1"/>
    </source>
</evidence>
<dbReference type="Proteomes" id="UP001170717">
    <property type="component" value="Unassembled WGS sequence"/>
</dbReference>
<keyword evidence="1" id="KW-1133">Transmembrane helix</keyword>
<reference evidence="3" key="2">
    <citation type="submission" date="2023-07" db="EMBL/GenBank/DDBJ databases">
        <title>Genome content predicts the carbon catabolic preferences of heterotrophic bacteria.</title>
        <authorList>
            <person name="Gralka M."/>
        </authorList>
    </citation>
    <scope>NUCLEOTIDE SEQUENCE</scope>
    <source>
        <strain evidence="3">F2M12</strain>
    </source>
</reference>
<dbReference type="Gene3D" id="2.40.350.10">
    <property type="entry name" value="SO1590-like"/>
    <property type="match status" value="1"/>
</dbReference>
<dbReference type="AlphaFoldDB" id="A0AAW7Z8G7"/>
<proteinExistence type="predicted"/>
<dbReference type="InterPro" id="IPR023159">
    <property type="entry name" value="SO1590-like_sf"/>
</dbReference>
<reference evidence="2 4" key="1">
    <citation type="submission" date="2015-12" db="EMBL/GenBank/DDBJ databases">
        <title>Intraspecies pangenome expansion in the marine bacterium Alteromonas.</title>
        <authorList>
            <person name="Lopez-Perez M."/>
            <person name="Rodriguez-Valera F."/>
        </authorList>
    </citation>
    <scope>NUCLEOTIDE SEQUENCE [LARGE SCALE GENOMIC DNA]</scope>
    <source>
        <strain evidence="2 4">LMG 21861</strain>
    </source>
</reference>
<keyword evidence="1" id="KW-0472">Membrane</keyword>
<gene>
    <name evidence="2" type="ORF">AVL57_09110</name>
    <name evidence="3" type="ORF">Q4527_17730</name>
</gene>
<sequence>MNCNGQFSITGWDENILSEKREGVKQTHASITQAYEGSMAGQSDVEFLMSYQTSMLALFVGFESFVGVIDGRRGTISFKHDGKFVNGIASSNFSSIEGSATGELSNCNILGTFESAEGGKANYTINLTE</sequence>
<evidence type="ECO:0000313" key="5">
    <source>
        <dbReference type="Proteomes" id="UP001170717"/>
    </source>
</evidence>
<dbReference type="SUPFAM" id="SSF159238">
    <property type="entry name" value="SO1590-like"/>
    <property type="match status" value="1"/>
</dbReference>
<dbReference type="GeneID" id="83257851"/>
<dbReference type="InterPro" id="IPR021607">
    <property type="entry name" value="DUF3224"/>
</dbReference>
<name>A0AAW7Z8G7_9ALTE</name>
<dbReference type="EMBL" id="JAUOQI010000017">
    <property type="protein sequence ID" value="MDO6579248.1"/>
    <property type="molecule type" value="Genomic_DNA"/>
</dbReference>
<dbReference type="KEGG" id="asq:AVL57_09110"/>
<keyword evidence="1" id="KW-0812">Transmembrane</keyword>
<keyword evidence="4" id="KW-1185">Reference proteome</keyword>
<dbReference type="Pfam" id="PF11528">
    <property type="entry name" value="DUF3224"/>
    <property type="match status" value="1"/>
</dbReference>
<dbReference type="Proteomes" id="UP000056750">
    <property type="component" value="Chromosome"/>
</dbReference>
<dbReference type="EMBL" id="CP013926">
    <property type="protein sequence ID" value="AMJ74115.1"/>
    <property type="molecule type" value="Genomic_DNA"/>
</dbReference>
<dbReference type="RefSeq" id="WP_057792725.1">
    <property type="nucleotide sequence ID" value="NZ_CANLMS010000003.1"/>
</dbReference>
<evidence type="ECO:0000256" key="1">
    <source>
        <dbReference type="SAM" id="Phobius"/>
    </source>
</evidence>
<evidence type="ECO:0000313" key="4">
    <source>
        <dbReference type="Proteomes" id="UP000056750"/>
    </source>
</evidence>